<dbReference type="AlphaFoldDB" id="A0A8J3NU46"/>
<accession>A0A8J3NU46</accession>
<reference evidence="4 5" key="1">
    <citation type="submission" date="2021-01" db="EMBL/GenBank/DDBJ databases">
        <title>Whole genome shotgun sequence of Catellatospora chokoriensis NBRC 107358.</title>
        <authorList>
            <person name="Komaki H."/>
            <person name="Tamura T."/>
        </authorList>
    </citation>
    <scope>NUCLEOTIDE SEQUENCE [LARGE SCALE GENOMIC DNA]</scope>
    <source>
        <strain evidence="4 5">NBRC 107358</strain>
    </source>
</reference>
<dbReference type="SMART" id="SM00740">
    <property type="entry name" value="PASTA"/>
    <property type="match status" value="2"/>
</dbReference>
<sequence length="249" mass="25802">MNGLLSLRRSVRRAYPKEETIMTDPWAQTAPLTPQRPRGFSPGTVAILATATVLLAVAGLAIGWFAAGDGDPAAQPSASPTAVISPTPDASPSEQPSPSPTVAPSAASPAPGGQVMPDVSTREFREARAQIIKDLKVSVTVKFVEEAGTPHTVLRTEPAAGMSAPSGTHVRLIVVGPVFEFDMPNVVDKPCDAAKTELLAAGLRIGKYVSGRDGTVRETSIPAGDKVKWDDTVDLTCSVATEPSPATAG</sequence>
<dbReference type="CDD" id="cd06577">
    <property type="entry name" value="PASTA_pknB"/>
    <property type="match status" value="2"/>
</dbReference>
<feature type="domain" description="PASTA" evidence="3">
    <location>
        <begin position="110"/>
        <end position="176"/>
    </location>
</feature>
<dbReference type="InterPro" id="IPR005543">
    <property type="entry name" value="PASTA_dom"/>
</dbReference>
<proteinExistence type="predicted"/>
<dbReference type="PROSITE" id="PS51178">
    <property type="entry name" value="PASTA"/>
    <property type="match status" value="2"/>
</dbReference>
<dbReference type="Gene3D" id="3.30.10.20">
    <property type="match status" value="2"/>
</dbReference>
<dbReference type="Pfam" id="PF03793">
    <property type="entry name" value="PASTA"/>
    <property type="match status" value="2"/>
</dbReference>
<feature type="domain" description="PASTA" evidence="3">
    <location>
        <begin position="177"/>
        <end position="239"/>
    </location>
</feature>
<evidence type="ECO:0000256" key="2">
    <source>
        <dbReference type="SAM" id="Phobius"/>
    </source>
</evidence>
<protein>
    <recommendedName>
        <fullName evidence="3">PASTA domain-containing protein</fullName>
    </recommendedName>
</protein>
<dbReference type="Proteomes" id="UP000619293">
    <property type="component" value="Unassembled WGS sequence"/>
</dbReference>
<evidence type="ECO:0000313" key="5">
    <source>
        <dbReference type="Proteomes" id="UP000619293"/>
    </source>
</evidence>
<feature type="compositionally biased region" description="Low complexity" evidence="1">
    <location>
        <begin position="102"/>
        <end position="111"/>
    </location>
</feature>
<dbReference type="EMBL" id="BONG01000046">
    <property type="protein sequence ID" value="GIF92458.1"/>
    <property type="molecule type" value="Genomic_DNA"/>
</dbReference>
<keyword evidence="2" id="KW-1133">Transmembrane helix</keyword>
<feature type="compositionally biased region" description="Polar residues" evidence="1">
    <location>
        <begin position="76"/>
        <end position="94"/>
    </location>
</feature>
<comment type="caution">
    <text evidence="4">The sequence shown here is derived from an EMBL/GenBank/DDBJ whole genome shotgun (WGS) entry which is preliminary data.</text>
</comment>
<organism evidence="4 5">
    <name type="scientific">Catellatospora chokoriensis</name>
    <dbReference type="NCBI Taxonomy" id="310353"/>
    <lineage>
        <taxon>Bacteria</taxon>
        <taxon>Bacillati</taxon>
        <taxon>Actinomycetota</taxon>
        <taxon>Actinomycetes</taxon>
        <taxon>Micromonosporales</taxon>
        <taxon>Micromonosporaceae</taxon>
        <taxon>Catellatospora</taxon>
    </lineage>
</organism>
<keyword evidence="2" id="KW-0472">Membrane</keyword>
<gene>
    <name evidence="4" type="ORF">Cch02nite_59020</name>
</gene>
<evidence type="ECO:0000259" key="3">
    <source>
        <dbReference type="PROSITE" id="PS51178"/>
    </source>
</evidence>
<evidence type="ECO:0000313" key="4">
    <source>
        <dbReference type="EMBL" id="GIF92458.1"/>
    </source>
</evidence>
<feature type="region of interest" description="Disordered" evidence="1">
    <location>
        <begin position="72"/>
        <end position="117"/>
    </location>
</feature>
<keyword evidence="5" id="KW-1185">Reference proteome</keyword>
<evidence type="ECO:0000256" key="1">
    <source>
        <dbReference type="SAM" id="MobiDB-lite"/>
    </source>
</evidence>
<feature type="transmembrane region" description="Helical" evidence="2">
    <location>
        <begin position="45"/>
        <end position="67"/>
    </location>
</feature>
<name>A0A8J3NU46_9ACTN</name>
<keyword evidence="2" id="KW-0812">Transmembrane</keyword>